<gene>
    <name evidence="1" type="ORF">G6N77_19315</name>
</gene>
<reference evidence="1 2" key="1">
    <citation type="submission" date="2020-02" db="EMBL/GenBank/DDBJ databases">
        <title>Genome sequence of the type strain DSM 27180 of Arthrobacter silviterrae.</title>
        <authorList>
            <person name="Gao J."/>
            <person name="Sun J."/>
        </authorList>
    </citation>
    <scope>NUCLEOTIDE SEQUENCE [LARGE SCALE GENOMIC DNA]</scope>
    <source>
        <strain evidence="1 2">DSM 27180</strain>
    </source>
</reference>
<accession>A0ABX0DG96</accession>
<evidence type="ECO:0000313" key="1">
    <source>
        <dbReference type="EMBL" id="NGN85591.1"/>
    </source>
</evidence>
<sequence>EDAILMLARDFAYGDRDRDGTVEAEPINVVVLVPSDYAADRWAGVADQTLHVNDMRPVIERMKNGEHIGVVVLVNKYDGVDLPGEACRLLIIDGIPTPLTPHEQRVSAALTGSMTFKAREVQRLEQGM</sequence>
<dbReference type="EMBL" id="JAAKZI010000067">
    <property type="protein sequence ID" value="NGN85591.1"/>
    <property type="molecule type" value="Genomic_DNA"/>
</dbReference>
<dbReference type="InterPro" id="IPR027417">
    <property type="entry name" value="P-loop_NTPase"/>
</dbReference>
<keyword evidence="2" id="KW-1185">Reference proteome</keyword>
<dbReference type="Proteomes" id="UP000479226">
    <property type="component" value="Unassembled WGS sequence"/>
</dbReference>
<evidence type="ECO:0000313" key="2">
    <source>
        <dbReference type="Proteomes" id="UP000479226"/>
    </source>
</evidence>
<organism evidence="1 2">
    <name type="scientific">Arthrobacter silviterrae</name>
    <dbReference type="NCBI Taxonomy" id="2026658"/>
    <lineage>
        <taxon>Bacteria</taxon>
        <taxon>Bacillati</taxon>
        <taxon>Actinomycetota</taxon>
        <taxon>Actinomycetes</taxon>
        <taxon>Micrococcales</taxon>
        <taxon>Micrococcaceae</taxon>
        <taxon>Arthrobacter</taxon>
    </lineage>
</organism>
<protein>
    <submittedName>
        <fullName evidence="1">Uncharacterized protein</fullName>
    </submittedName>
</protein>
<dbReference type="Gene3D" id="3.40.50.300">
    <property type="entry name" value="P-loop containing nucleotide triphosphate hydrolases"/>
    <property type="match status" value="1"/>
</dbReference>
<comment type="caution">
    <text evidence="1">The sequence shown here is derived from an EMBL/GenBank/DDBJ whole genome shotgun (WGS) entry which is preliminary data.</text>
</comment>
<proteinExistence type="predicted"/>
<name>A0ABX0DG96_9MICC</name>
<feature type="non-terminal residue" evidence="1">
    <location>
        <position position="1"/>
    </location>
</feature>